<evidence type="ECO:0000259" key="1">
    <source>
        <dbReference type="PROSITE" id="PS50181"/>
    </source>
</evidence>
<dbReference type="EMBL" id="CAJPEX010001695">
    <property type="protein sequence ID" value="CAG0919735.1"/>
    <property type="molecule type" value="Genomic_DNA"/>
</dbReference>
<protein>
    <recommendedName>
        <fullName evidence="1">F-box domain-containing protein</fullName>
    </recommendedName>
</protein>
<proteinExistence type="predicted"/>
<evidence type="ECO:0000313" key="2">
    <source>
        <dbReference type="EMBL" id="CAD7279583.1"/>
    </source>
</evidence>
<organism evidence="2">
    <name type="scientific">Notodromas monacha</name>
    <dbReference type="NCBI Taxonomy" id="399045"/>
    <lineage>
        <taxon>Eukaryota</taxon>
        <taxon>Metazoa</taxon>
        <taxon>Ecdysozoa</taxon>
        <taxon>Arthropoda</taxon>
        <taxon>Crustacea</taxon>
        <taxon>Oligostraca</taxon>
        <taxon>Ostracoda</taxon>
        <taxon>Podocopa</taxon>
        <taxon>Podocopida</taxon>
        <taxon>Cypridocopina</taxon>
        <taxon>Cypridoidea</taxon>
        <taxon>Cyprididae</taxon>
        <taxon>Notodromas</taxon>
    </lineage>
</organism>
<keyword evidence="3" id="KW-1185">Reference proteome</keyword>
<name>A0A7R9GEL3_9CRUS</name>
<dbReference type="PROSITE" id="PS50181">
    <property type="entry name" value="FBOX"/>
    <property type="match status" value="1"/>
</dbReference>
<feature type="domain" description="F-box" evidence="1">
    <location>
        <begin position="162"/>
        <end position="209"/>
    </location>
</feature>
<sequence>MRAFLLKLNYGLQDLSYMELERHIATHRGPRCGTNPSQKAVSCYFERFGNKCVTEGTQFRLHVHKEEKGMKVGALCPKQSSLESIFSIFQCPSGDFILSGVGKLNQRFGLFLLVNNDVLPLDEKGMRVLRHGDIIRGFFCKIPTFRIMFLLSDSSHVRETQTSLLLSCPWLVLKNIAKFLPPFETMLDFVPVCRQFFHLMKDGSSWTRVKFSLQDGMQCPPFGHFQDFCNVVYKHVRKLSLRFSFHSELDPLWPRNILRPIFQHHDWSKLKVLQVGTLMANEEAWFEFLTRSGKKLIHLEMLSVGCIILADLLLEASKAGHVLFPNCREVRLRCSLEKMFPANMGQAFPRQEGKLKKLHLNHAILHDTERLRSNLVVLHDPHLRQFPDFMGSGVLSSLHTYQLPVKLDAGGWKLARKMGIFANLETLSMSGEILNNMPPAKKKIIYFPKVNMNPLFFSDECNDVHVLPIPACGTISF</sequence>
<evidence type="ECO:0000313" key="3">
    <source>
        <dbReference type="Proteomes" id="UP000678499"/>
    </source>
</evidence>
<dbReference type="Proteomes" id="UP000678499">
    <property type="component" value="Unassembled WGS sequence"/>
</dbReference>
<gene>
    <name evidence="2" type="ORF">NMOB1V02_LOCUS7252</name>
</gene>
<accession>A0A7R9GEL3</accession>
<dbReference type="AlphaFoldDB" id="A0A7R9GEL3"/>
<dbReference type="InterPro" id="IPR001810">
    <property type="entry name" value="F-box_dom"/>
</dbReference>
<dbReference type="EMBL" id="OA883732">
    <property type="protein sequence ID" value="CAD7279583.1"/>
    <property type="molecule type" value="Genomic_DNA"/>
</dbReference>
<reference evidence="2" key="1">
    <citation type="submission" date="2020-11" db="EMBL/GenBank/DDBJ databases">
        <authorList>
            <person name="Tran Van P."/>
        </authorList>
    </citation>
    <scope>NUCLEOTIDE SEQUENCE</scope>
</reference>